<feature type="binding site" evidence="10">
    <location>
        <position position="283"/>
    </location>
    <ligand>
        <name>ATP</name>
        <dbReference type="ChEBI" id="CHEBI:30616"/>
        <note>ligand shared between two neighboring subunits</note>
    </ligand>
</feature>
<feature type="binding site" description="in other chain" evidence="10">
    <location>
        <position position="291"/>
    </location>
    <ligand>
        <name>L-methionine</name>
        <dbReference type="ChEBI" id="CHEBI:57844"/>
        <note>ligand shared between two neighboring subunits</note>
    </ligand>
</feature>
<feature type="binding site" evidence="10">
    <location>
        <position position="18"/>
    </location>
    <ligand>
        <name>Mg(2+)</name>
        <dbReference type="ChEBI" id="CHEBI:18420"/>
    </ligand>
</feature>
<dbReference type="Proteomes" id="UP000755104">
    <property type="component" value="Unassembled WGS sequence"/>
</dbReference>
<dbReference type="PROSITE" id="PS00376">
    <property type="entry name" value="ADOMET_SYNTHASE_1"/>
    <property type="match status" value="1"/>
</dbReference>
<evidence type="ECO:0000256" key="5">
    <source>
        <dbReference type="ARBA" id="ARBA00022723"/>
    </source>
</evidence>
<keyword evidence="17" id="KW-1185">Reference proteome</keyword>
<feature type="binding site" evidence="10">
    <location>
        <position position="260"/>
    </location>
    <ligand>
        <name>L-methionine</name>
        <dbReference type="ChEBI" id="CHEBI:57844"/>
        <note>ligand shared between two neighboring subunits</note>
    </ligand>
</feature>
<dbReference type="SUPFAM" id="SSF55973">
    <property type="entry name" value="S-adenosylmethionine synthetase"/>
    <property type="match status" value="3"/>
</dbReference>
<keyword evidence="9 10" id="KW-0630">Potassium</keyword>
<accession>A0ABS7J638</accession>
<evidence type="ECO:0000313" key="17">
    <source>
        <dbReference type="Proteomes" id="UP000755104"/>
    </source>
</evidence>
<dbReference type="GO" id="GO:0004478">
    <property type="term" value="F:methionine adenosyltransferase activity"/>
    <property type="evidence" value="ECO:0007669"/>
    <property type="project" value="UniProtKB-EC"/>
</dbReference>
<comment type="cofactor">
    <cofactor evidence="10">
        <name>K(+)</name>
        <dbReference type="ChEBI" id="CHEBI:29103"/>
    </cofactor>
    <text evidence="10">Binds 1 potassium ion per subunit.</text>
</comment>
<feature type="binding site" evidence="10">
    <location>
        <position position="44"/>
    </location>
    <ligand>
        <name>K(+)</name>
        <dbReference type="ChEBI" id="CHEBI:29103"/>
    </ligand>
</feature>
<dbReference type="EMBL" id="JAIGNO010000002">
    <property type="protein sequence ID" value="MBX7481534.1"/>
    <property type="molecule type" value="Genomic_DNA"/>
</dbReference>
<dbReference type="HAMAP" id="MF_00086">
    <property type="entry name" value="S_AdoMet_synth1"/>
    <property type="match status" value="1"/>
</dbReference>
<feature type="binding site" description="in other chain" evidence="10">
    <location>
        <begin position="182"/>
        <end position="184"/>
    </location>
    <ligand>
        <name>ATP</name>
        <dbReference type="ChEBI" id="CHEBI:30616"/>
        <note>ligand shared between two neighboring subunits</note>
    </ligand>
</feature>
<feature type="region of interest" description="Flexible loop" evidence="10">
    <location>
        <begin position="117"/>
        <end position="127"/>
    </location>
</feature>
<evidence type="ECO:0000313" key="16">
    <source>
        <dbReference type="EMBL" id="MBX7481534.1"/>
    </source>
</evidence>
<keyword evidence="6 10" id="KW-0547">Nucleotide-binding</keyword>
<keyword evidence="3 10" id="KW-0554">One-carbon metabolism</keyword>
<feature type="domain" description="S-adenosylmethionine synthetase N-terminal" evidence="13">
    <location>
        <begin position="5"/>
        <end position="119"/>
    </location>
</feature>
<evidence type="ECO:0000256" key="4">
    <source>
        <dbReference type="ARBA" id="ARBA00022679"/>
    </source>
</evidence>
<protein>
    <recommendedName>
        <fullName evidence="10">S-adenosylmethionine synthase</fullName>
        <shortName evidence="10">AdoMet synthase</shortName>
        <ecNumber evidence="10">2.5.1.6</ecNumber>
    </recommendedName>
    <alternativeName>
        <fullName evidence="10">MAT</fullName>
    </alternativeName>
    <alternativeName>
        <fullName evidence="10">Methionine adenosyltransferase</fullName>
    </alternativeName>
</protein>
<feature type="binding site" description="in other chain" evidence="10">
    <location>
        <position position="117"/>
    </location>
    <ligand>
        <name>L-methionine</name>
        <dbReference type="ChEBI" id="CHEBI:57844"/>
        <note>ligand shared between two neighboring subunits</note>
    </ligand>
</feature>
<comment type="cofactor">
    <cofactor evidence="10">
        <name>Mg(2+)</name>
        <dbReference type="ChEBI" id="CHEBI:18420"/>
    </cofactor>
    <text evidence="10">Binds 2 divalent ions per subunit.</text>
</comment>
<feature type="domain" description="S-adenosylmethionine synthetase C-terminal" evidence="15">
    <location>
        <begin position="254"/>
        <end position="400"/>
    </location>
</feature>
<feature type="domain" description="S-adenosylmethionine synthetase central" evidence="14">
    <location>
        <begin position="133"/>
        <end position="252"/>
    </location>
</feature>
<evidence type="ECO:0000256" key="9">
    <source>
        <dbReference type="ARBA" id="ARBA00022958"/>
    </source>
</evidence>
<feature type="binding site" description="in other chain" evidence="10">
    <location>
        <position position="16"/>
    </location>
    <ligand>
        <name>ATP</name>
        <dbReference type="ChEBI" id="CHEBI:30616"/>
        <note>ligand shared between two neighboring subunits</note>
    </ligand>
</feature>
<evidence type="ECO:0000256" key="11">
    <source>
        <dbReference type="RuleBase" id="RU000542"/>
    </source>
</evidence>
<comment type="catalytic activity">
    <reaction evidence="10">
        <text>L-methionine + ATP + H2O = S-adenosyl-L-methionine + phosphate + diphosphate</text>
        <dbReference type="Rhea" id="RHEA:21080"/>
        <dbReference type="ChEBI" id="CHEBI:15377"/>
        <dbReference type="ChEBI" id="CHEBI:30616"/>
        <dbReference type="ChEBI" id="CHEBI:33019"/>
        <dbReference type="ChEBI" id="CHEBI:43474"/>
        <dbReference type="ChEBI" id="CHEBI:57844"/>
        <dbReference type="ChEBI" id="CHEBI:59789"/>
        <dbReference type="EC" id="2.5.1.6"/>
    </reaction>
</comment>
<dbReference type="Pfam" id="PF02772">
    <property type="entry name" value="S-AdoMet_synt_M"/>
    <property type="match status" value="1"/>
</dbReference>
<keyword evidence="4 10" id="KW-0808">Transferase</keyword>
<evidence type="ECO:0000259" key="13">
    <source>
        <dbReference type="Pfam" id="PF00438"/>
    </source>
</evidence>
<evidence type="ECO:0000256" key="6">
    <source>
        <dbReference type="ARBA" id="ARBA00022741"/>
    </source>
</evidence>
<dbReference type="CDD" id="cd18079">
    <property type="entry name" value="S-AdoMet_synt"/>
    <property type="match status" value="1"/>
</dbReference>
<comment type="subcellular location">
    <subcellularLocation>
        <location evidence="10 11">Cytoplasm</location>
    </subcellularLocation>
</comment>
<dbReference type="RefSeq" id="WP_221555487.1">
    <property type="nucleotide sequence ID" value="NZ_JAIGNO010000002.1"/>
</dbReference>
<gene>
    <name evidence="10 16" type="primary">metK</name>
    <name evidence="16" type="ORF">K3174_03265</name>
</gene>
<dbReference type="Pfam" id="PF00438">
    <property type="entry name" value="S-AdoMet_synt_N"/>
    <property type="match status" value="1"/>
</dbReference>
<feature type="binding site" evidence="10">
    <location>
        <position position="260"/>
    </location>
    <ligand>
        <name>ATP</name>
        <dbReference type="ChEBI" id="CHEBI:30616"/>
        <note>ligand shared between two neighboring subunits</note>
    </ligand>
</feature>
<sequence length="412" mass="44671">MRSSFLFTSESVSEGHPDKVSDQISDAIVDLMLARDPEARVACETMTTTQRVILSGEIRCAPMYDAKNPDWAENAGWAPGAKEEIERAVRHTVREIGYEQDGFHWSTLTFENHLHGQSAEIAQGVDANGNKDEGAGDQGIMFGFACDETPDLMPATLDYSHKILERLSADRKSGAAPFLEPDAKSQVTLRYENGKPVACTAVVVSTQHAKGYHEGEKEAELKAYVKRVVAELLPEGWLTDDTEWHINPTGAFEIGGPDGDAGLTGRKIIVDTYGGAAPHGGGAFSGKDPTKVDRSAAYITRYLAKNIVAAGLAKRCTIQLSYAIGVSKPLSLYVDTHGTSAAGVTDEALEDAIRGMQKLGGLTPRGIRVHLGLNKPIYRKSAAYGHFGRQADGEFFPWERTDLVDDLKTAFN</sequence>
<dbReference type="InterPro" id="IPR022628">
    <property type="entry name" value="S-AdoMet_synt_N"/>
</dbReference>
<dbReference type="InterPro" id="IPR022629">
    <property type="entry name" value="S-AdoMet_synt_central"/>
</dbReference>
<comment type="caution">
    <text evidence="16">The sequence shown here is derived from an EMBL/GenBank/DDBJ whole genome shotgun (WGS) entry which is preliminary data.</text>
</comment>
<evidence type="ECO:0000256" key="2">
    <source>
        <dbReference type="ARBA" id="ARBA00009685"/>
    </source>
</evidence>
<evidence type="ECO:0000256" key="10">
    <source>
        <dbReference type="HAMAP-Rule" id="MF_00086"/>
    </source>
</evidence>
<comment type="similarity">
    <text evidence="2 10 12">Belongs to the AdoMet synthase family.</text>
</comment>
<feature type="binding site" description="in other chain" evidence="10">
    <location>
        <begin position="266"/>
        <end position="267"/>
    </location>
    <ligand>
        <name>ATP</name>
        <dbReference type="ChEBI" id="CHEBI:30616"/>
        <note>ligand shared between two neighboring subunits</note>
    </ligand>
</feature>
<evidence type="ECO:0000256" key="1">
    <source>
        <dbReference type="ARBA" id="ARBA00005224"/>
    </source>
</evidence>
<dbReference type="InterPro" id="IPR022630">
    <property type="entry name" value="S-AdoMet_synt_C"/>
</dbReference>
<feature type="binding site" description="in other chain" evidence="10">
    <location>
        <position position="57"/>
    </location>
    <ligand>
        <name>L-methionine</name>
        <dbReference type="ChEBI" id="CHEBI:57844"/>
        <note>ligand shared between two neighboring subunits</note>
    </ligand>
</feature>
<comment type="caution">
    <text evidence="10">Lacks conserved residue(s) required for the propagation of feature annotation.</text>
</comment>
<comment type="function">
    <text evidence="10">Catalyzes the formation of S-adenosylmethionine (AdoMet) from methionine and ATP. The overall synthetic reaction is composed of two sequential steps, AdoMet formation and the subsequent tripolyphosphate hydrolysis which occurs prior to release of AdoMet from the enzyme.</text>
</comment>
<name>A0ABS7J638_9SPHN</name>
<evidence type="ECO:0000256" key="3">
    <source>
        <dbReference type="ARBA" id="ARBA00022563"/>
    </source>
</evidence>
<comment type="pathway">
    <text evidence="1 10">Amino-acid biosynthesis; S-adenosyl-L-methionine biosynthesis; S-adenosyl-L-methionine from L-methionine: step 1/1.</text>
</comment>
<dbReference type="Pfam" id="PF02773">
    <property type="entry name" value="S-AdoMet_synt_C"/>
    <property type="match status" value="1"/>
</dbReference>
<dbReference type="PROSITE" id="PS00377">
    <property type="entry name" value="ADOMET_SYNTHASE_2"/>
    <property type="match status" value="1"/>
</dbReference>
<keyword evidence="7 10" id="KW-0067">ATP-binding</keyword>
<comment type="subunit">
    <text evidence="10">Homotetramer; dimer of dimers.</text>
</comment>
<dbReference type="NCBIfam" id="TIGR01034">
    <property type="entry name" value="metK"/>
    <property type="match status" value="1"/>
</dbReference>
<proteinExistence type="inferred from homology"/>
<evidence type="ECO:0000256" key="12">
    <source>
        <dbReference type="RuleBase" id="RU004462"/>
    </source>
</evidence>
<keyword evidence="8 10" id="KW-0460">Magnesium</keyword>
<dbReference type="InterPro" id="IPR022631">
    <property type="entry name" value="ADOMET_SYNTHASE_CS"/>
</dbReference>
<organism evidence="16 17">
    <name type="scientific">Qipengyuania qiaonensis</name>
    <dbReference type="NCBI Taxonomy" id="2867240"/>
    <lineage>
        <taxon>Bacteria</taxon>
        <taxon>Pseudomonadati</taxon>
        <taxon>Pseudomonadota</taxon>
        <taxon>Alphaproteobacteria</taxon>
        <taxon>Sphingomonadales</taxon>
        <taxon>Erythrobacteraceae</taxon>
        <taxon>Qipengyuania</taxon>
    </lineage>
</organism>
<evidence type="ECO:0000259" key="14">
    <source>
        <dbReference type="Pfam" id="PF02772"/>
    </source>
</evidence>
<keyword evidence="5 10" id="KW-0479">Metal-binding</keyword>
<feature type="binding site" evidence="10">
    <location>
        <position position="287"/>
    </location>
    <ligand>
        <name>ATP</name>
        <dbReference type="ChEBI" id="CHEBI:30616"/>
        <note>ligand shared between two neighboring subunits</note>
    </ligand>
</feature>
<dbReference type="EC" id="2.5.1.6" evidence="10"/>
<dbReference type="InterPro" id="IPR002133">
    <property type="entry name" value="S-AdoMet_synthetase"/>
</dbReference>
<dbReference type="PANTHER" id="PTHR11964">
    <property type="entry name" value="S-ADENOSYLMETHIONINE SYNTHETASE"/>
    <property type="match status" value="1"/>
</dbReference>
<dbReference type="PIRSF" id="PIRSF000497">
    <property type="entry name" value="MAT"/>
    <property type="match status" value="1"/>
</dbReference>
<dbReference type="Gene3D" id="3.30.300.10">
    <property type="match status" value="3"/>
</dbReference>
<evidence type="ECO:0000259" key="15">
    <source>
        <dbReference type="Pfam" id="PF02773"/>
    </source>
</evidence>
<dbReference type="InterPro" id="IPR022636">
    <property type="entry name" value="S-AdoMet_synthetase_sfam"/>
</dbReference>
<evidence type="ECO:0000256" key="7">
    <source>
        <dbReference type="ARBA" id="ARBA00022840"/>
    </source>
</evidence>
<keyword evidence="10" id="KW-0963">Cytoplasm</keyword>
<reference evidence="16 17" key="1">
    <citation type="submission" date="2021-08" db="EMBL/GenBank/DDBJ databases">
        <title>Comparative Genomics Analysis of the Genus Qipengyuania Reveals Extensive Genetic Diversity and Metabolic Versatility, Including the Description of Fifteen Novel Species.</title>
        <authorList>
            <person name="Liu Y."/>
        </authorList>
    </citation>
    <scope>NUCLEOTIDE SEQUENCE [LARGE SCALE GENOMIC DNA]</scope>
    <source>
        <strain evidence="16 17">6D47A</strain>
    </source>
</reference>
<evidence type="ECO:0000256" key="8">
    <source>
        <dbReference type="ARBA" id="ARBA00022842"/>
    </source>
</evidence>